<dbReference type="AlphaFoldDB" id="A0A437P8B2"/>
<dbReference type="OrthoDB" id="9784272at2"/>
<dbReference type="RefSeq" id="WP_127729025.1">
    <property type="nucleotide sequence ID" value="NZ_SACP01000009.1"/>
</dbReference>
<sequence>MSIWNSYARLQGFSRGARGITEDEKIDGALNRELAMLGRNTPRLGGVDTALENEARKLRIRRRLLRALPQPLAVVDPRSEIEARSELRMRLARLKPIEAHILVCFALGEKLPALAKDESLPLGTVKSHLTRGRQKFVR</sequence>
<accession>A0A437P8B2</accession>
<protein>
    <recommendedName>
        <fullName evidence="3">RNA polymerase sigma factor 70 region 4 type 2 domain-containing protein</fullName>
    </recommendedName>
</protein>
<reference evidence="1 2" key="1">
    <citation type="submission" date="2019-01" db="EMBL/GenBank/DDBJ databases">
        <authorList>
            <person name="Chen W.-M."/>
        </authorList>
    </citation>
    <scope>NUCLEOTIDE SEQUENCE [LARGE SCALE GENOMIC DNA]</scope>
    <source>
        <strain evidence="1 2">TER-1</strain>
    </source>
</reference>
<organism evidence="1 2">
    <name type="scientific">Methylobacterium oryzihabitans</name>
    <dbReference type="NCBI Taxonomy" id="2499852"/>
    <lineage>
        <taxon>Bacteria</taxon>
        <taxon>Pseudomonadati</taxon>
        <taxon>Pseudomonadota</taxon>
        <taxon>Alphaproteobacteria</taxon>
        <taxon>Hyphomicrobiales</taxon>
        <taxon>Methylobacteriaceae</taxon>
        <taxon>Methylobacterium</taxon>
    </lineage>
</organism>
<dbReference type="EMBL" id="SACP01000009">
    <property type="protein sequence ID" value="RVU18497.1"/>
    <property type="molecule type" value="Genomic_DNA"/>
</dbReference>
<evidence type="ECO:0000313" key="1">
    <source>
        <dbReference type="EMBL" id="RVU18497.1"/>
    </source>
</evidence>
<keyword evidence="2" id="KW-1185">Reference proteome</keyword>
<comment type="caution">
    <text evidence="1">The sequence shown here is derived from an EMBL/GenBank/DDBJ whole genome shotgun (WGS) entry which is preliminary data.</text>
</comment>
<dbReference type="Proteomes" id="UP000286997">
    <property type="component" value="Unassembled WGS sequence"/>
</dbReference>
<evidence type="ECO:0000313" key="2">
    <source>
        <dbReference type="Proteomes" id="UP000286997"/>
    </source>
</evidence>
<gene>
    <name evidence="1" type="ORF">EOE48_11495</name>
</gene>
<proteinExistence type="predicted"/>
<name>A0A437P8B2_9HYPH</name>
<evidence type="ECO:0008006" key="3">
    <source>
        <dbReference type="Google" id="ProtNLM"/>
    </source>
</evidence>